<evidence type="ECO:0000313" key="2">
    <source>
        <dbReference type="EMBL" id="KAJ3028042.1"/>
    </source>
</evidence>
<feature type="non-terminal residue" evidence="2">
    <location>
        <position position="1"/>
    </location>
</feature>
<reference evidence="2" key="1">
    <citation type="submission" date="2020-05" db="EMBL/GenBank/DDBJ databases">
        <title>Phylogenomic resolution of chytrid fungi.</title>
        <authorList>
            <person name="Stajich J.E."/>
            <person name="Amses K."/>
            <person name="Simmons R."/>
            <person name="Seto K."/>
            <person name="Myers J."/>
            <person name="Bonds A."/>
            <person name="Quandt C.A."/>
            <person name="Barry K."/>
            <person name="Liu P."/>
            <person name="Grigoriev I."/>
            <person name="Longcore J.E."/>
            <person name="James T.Y."/>
        </authorList>
    </citation>
    <scope>NUCLEOTIDE SEQUENCE</scope>
    <source>
        <strain evidence="2">JEL0318</strain>
    </source>
</reference>
<comment type="caution">
    <text evidence="2">The sequence shown here is derived from an EMBL/GenBank/DDBJ whole genome shotgun (WGS) entry which is preliminary data.</text>
</comment>
<feature type="compositionally biased region" description="Pro residues" evidence="1">
    <location>
        <begin position="38"/>
        <end position="49"/>
    </location>
</feature>
<keyword evidence="3" id="KW-1185">Reference proteome</keyword>
<gene>
    <name evidence="2" type="ORF">HK097_006046</name>
</gene>
<evidence type="ECO:0000256" key="1">
    <source>
        <dbReference type="SAM" id="MobiDB-lite"/>
    </source>
</evidence>
<organism evidence="2 3">
    <name type="scientific">Rhizophlyctis rosea</name>
    <dbReference type="NCBI Taxonomy" id="64517"/>
    <lineage>
        <taxon>Eukaryota</taxon>
        <taxon>Fungi</taxon>
        <taxon>Fungi incertae sedis</taxon>
        <taxon>Chytridiomycota</taxon>
        <taxon>Chytridiomycota incertae sedis</taxon>
        <taxon>Chytridiomycetes</taxon>
        <taxon>Rhizophlyctidales</taxon>
        <taxon>Rhizophlyctidaceae</taxon>
        <taxon>Rhizophlyctis</taxon>
    </lineage>
</organism>
<dbReference type="AlphaFoldDB" id="A0AAD5S036"/>
<proteinExistence type="predicted"/>
<protein>
    <submittedName>
        <fullName evidence="2">Uncharacterized protein</fullName>
    </submittedName>
</protein>
<dbReference type="Proteomes" id="UP001212841">
    <property type="component" value="Unassembled WGS sequence"/>
</dbReference>
<name>A0AAD5S036_9FUNG</name>
<feature type="compositionally biased region" description="Polar residues" evidence="1">
    <location>
        <begin position="60"/>
        <end position="74"/>
    </location>
</feature>
<feature type="region of interest" description="Disordered" evidence="1">
    <location>
        <begin position="1"/>
        <end position="150"/>
    </location>
</feature>
<sequence length="242" mass="26066">QQRELMDANNHGGHPPDAFLPAADLEHPLQNVNHQPLQAPPPQPTPPPGNGQQQVAAQPANLTQLPSQQMNPQVSPQIPAQTQAPQQPDQQGQSTEQHAPMQQTVQQQQLPHQPSPQQQMQAFHQSVLQHVQQVPQNAQQQQQLPPQPQTTALPTEMTVAEAATPSGLPNPPPTVYPPRAALEVAAALMLDYRALLLKYREMLPAEGQEILDALEERGRRGIGAVVSGEMGPVAVAVAGDNG</sequence>
<dbReference type="EMBL" id="JADGJD010002830">
    <property type="protein sequence ID" value="KAJ3028042.1"/>
    <property type="molecule type" value="Genomic_DNA"/>
</dbReference>
<evidence type="ECO:0000313" key="3">
    <source>
        <dbReference type="Proteomes" id="UP001212841"/>
    </source>
</evidence>
<feature type="compositionally biased region" description="Low complexity" evidence="1">
    <location>
        <begin position="75"/>
        <end position="150"/>
    </location>
</feature>
<accession>A0AAD5S036</accession>